<dbReference type="InterPro" id="IPR003870">
    <property type="entry name" value="DUF222"/>
</dbReference>
<dbReference type="Pfam" id="PF02720">
    <property type="entry name" value="DUF222"/>
    <property type="match status" value="1"/>
</dbReference>
<keyword evidence="4" id="KW-1185">Reference proteome</keyword>
<gene>
    <name evidence="3" type="ORF">RMCN_3869</name>
</gene>
<sequence>MFDELVAAAGSARGAGAVGAWARVENAASAYRLAAAADVLDRLISEAGSVDREQWCIDNWAIAAAEVAAAQGVSLGVASHQLLLADDLRRRLPAVSAVFATGAISYRTVAAVAHRSRLVRDAGALAKLDAELAAQLTQWGTLSTERLHTAIDTCVDRYDPAAVRRTEYAARGRHVDIHDPRDGSGTVALEATLLATDGQALDTRLDAMAAAVCAHDPRTVDQRRSDALGALGQGADRLACGCGRPDCGAAAATPSAVVMHMIAREESLTDDTPATLDGRVPSSEEEPPSAPAGTDPGYLMGKGLLPPRCWQPSWLAPPRSNPSFIPGTPGLNRATAPQRRWRGLCAAAT</sequence>
<name>A0ABQ0KMF8_MYCNV</name>
<feature type="domain" description="DUF222" evidence="2">
    <location>
        <begin position="22"/>
        <end position="272"/>
    </location>
</feature>
<proteinExistence type="predicted"/>
<feature type="region of interest" description="Disordered" evidence="1">
    <location>
        <begin position="265"/>
        <end position="298"/>
    </location>
</feature>
<evidence type="ECO:0000256" key="1">
    <source>
        <dbReference type="SAM" id="MobiDB-lite"/>
    </source>
</evidence>
<evidence type="ECO:0000313" key="3">
    <source>
        <dbReference type="EMBL" id="GAT10736.1"/>
    </source>
</evidence>
<comment type="caution">
    <text evidence="3">The sequence shown here is derived from an EMBL/GenBank/DDBJ whole genome shotgun (WGS) entry which is preliminary data.</text>
</comment>
<accession>A0ABQ0KMF8</accession>
<organism evidence="3 4">
    <name type="scientific">Mycolicibacterium novocastrense</name>
    <name type="common">Mycobacterium novocastrense</name>
    <dbReference type="NCBI Taxonomy" id="59813"/>
    <lineage>
        <taxon>Bacteria</taxon>
        <taxon>Bacillati</taxon>
        <taxon>Actinomycetota</taxon>
        <taxon>Actinomycetes</taxon>
        <taxon>Mycobacteriales</taxon>
        <taxon>Mycobacteriaceae</taxon>
        <taxon>Mycolicibacterium</taxon>
    </lineage>
</organism>
<dbReference type="EMBL" id="BCTA01000052">
    <property type="protein sequence ID" value="GAT10736.1"/>
    <property type="molecule type" value="Genomic_DNA"/>
</dbReference>
<dbReference type="Proteomes" id="UP000069773">
    <property type="component" value="Unassembled WGS sequence"/>
</dbReference>
<evidence type="ECO:0000313" key="4">
    <source>
        <dbReference type="Proteomes" id="UP000069773"/>
    </source>
</evidence>
<evidence type="ECO:0000259" key="2">
    <source>
        <dbReference type="Pfam" id="PF02720"/>
    </source>
</evidence>
<protein>
    <recommendedName>
        <fullName evidence="2">DUF222 domain-containing protein</fullName>
    </recommendedName>
</protein>
<reference evidence="3 4" key="1">
    <citation type="journal article" date="2016" name="Genome Announc.">
        <title>Draft Genome Sequences of Five Rapidly Growing Mycobacterium Species, M. thermoresistibile, M. fortuitum subsp. acetamidolyticum, M. canariasense, M. brisbanense, and M. novocastrense.</title>
        <authorList>
            <person name="Katahira K."/>
            <person name="Ogura Y."/>
            <person name="Gotoh Y."/>
            <person name="Hayashi T."/>
        </authorList>
    </citation>
    <scope>NUCLEOTIDE SEQUENCE [LARGE SCALE GENOMIC DNA]</scope>
    <source>
        <strain evidence="3 4">JCM18114</strain>
    </source>
</reference>
<dbReference type="RefSeq" id="WP_308206351.1">
    <property type="nucleotide sequence ID" value="NZ_BCTA01000052.1"/>
</dbReference>